<dbReference type="PANTHER" id="PTHR11825">
    <property type="entry name" value="SUBGROUP IIII AMINOTRANSFERASE"/>
    <property type="match status" value="1"/>
</dbReference>
<comment type="pathway">
    <text evidence="5">Amino-acid biosynthesis; L-leucine biosynthesis; L-leucine from 3-methyl-2-oxobutanoate: step 4/4.</text>
</comment>
<evidence type="ECO:0000256" key="4">
    <source>
        <dbReference type="ARBA" id="ARBA00004931"/>
    </source>
</evidence>
<dbReference type="EC" id="2.6.1.42" evidence="18"/>
<evidence type="ECO:0000256" key="8">
    <source>
        <dbReference type="ARBA" id="ARBA00022605"/>
    </source>
</evidence>
<dbReference type="UniPathway" id="UPA00047">
    <property type="reaction ID" value="UER00058"/>
</dbReference>
<evidence type="ECO:0000256" key="7">
    <source>
        <dbReference type="ARBA" id="ARBA00022576"/>
    </source>
</evidence>
<dbReference type="CDD" id="cd01557">
    <property type="entry name" value="BCAT_beta_family"/>
    <property type="match status" value="1"/>
</dbReference>
<evidence type="ECO:0000313" key="20">
    <source>
        <dbReference type="Proteomes" id="UP000184041"/>
    </source>
</evidence>
<dbReference type="NCBIfam" id="TIGR01123">
    <property type="entry name" value="ilvE_II"/>
    <property type="match status" value="1"/>
</dbReference>
<evidence type="ECO:0000256" key="16">
    <source>
        <dbReference type="RuleBase" id="RU004106"/>
    </source>
</evidence>
<evidence type="ECO:0000256" key="2">
    <source>
        <dbReference type="ARBA" id="ARBA00003109"/>
    </source>
</evidence>
<dbReference type="PIRSF" id="PIRSF006468">
    <property type="entry name" value="BCAT1"/>
    <property type="match status" value="1"/>
</dbReference>
<dbReference type="Pfam" id="PF01063">
    <property type="entry name" value="Aminotran_4"/>
    <property type="match status" value="1"/>
</dbReference>
<comment type="pathway">
    <text evidence="3">Amino-acid biosynthesis; L-isoleucine biosynthesis; L-isoleucine from 2-oxobutanoate: step 4/4.</text>
</comment>
<feature type="modified residue" description="N6-(pyridoxal phosphate)lysine" evidence="15">
    <location>
        <position position="195"/>
    </location>
</feature>
<dbReference type="UniPathway" id="UPA00048">
    <property type="reaction ID" value="UER00073"/>
</dbReference>
<comment type="catalytic activity">
    <reaction evidence="14 18">
        <text>L-leucine + 2-oxoglutarate = 4-methyl-2-oxopentanoate + L-glutamate</text>
        <dbReference type="Rhea" id="RHEA:18321"/>
        <dbReference type="ChEBI" id="CHEBI:16810"/>
        <dbReference type="ChEBI" id="CHEBI:17865"/>
        <dbReference type="ChEBI" id="CHEBI:29985"/>
        <dbReference type="ChEBI" id="CHEBI:57427"/>
        <dbReference type="EC" id="2.6.1.42"/>
    </reaction>
</comment>
<comment type="pathway">
    <text evidence="4">Amino-acid biosynthesis; L-valine biosynthesis; L-valine from pyruvate: step 4/4.</text>
</comment>
<dbReference type="PANTHER" id="PTHR11825:SF44">
    <property type="entry name" value="BRANCHED-CHAIN-AMINO-ACID AMINOTRANSFERASE"/>
    <property type="match status" value="1"/>
</dbReference>
<keyword evidence="10 17" id="KW-0663">Pyridoxal phosphate</keyword>
<keyword evidence="20" id="KW-1185">Reference proteome</keyword>
<evidence type="ECO:0000256" key="12">
    <source>
        <dbReference type="ARBA" id="ARBA00048212"/>
    </source>
</evidence>
<organism evidence="19 20">
    <name type="scientific">Fodinibius roseus</name>
    <dbReference type="NCBI Taxonomy" id="1194090"/>
    <lineage>
        <taxon>Bacteria</taxon>
        <taxon>Pseudomonadati</taxon>
        <taxon>Balneolota</taxon>
        <taxon>Balneolia</taxon>
        <taxon>Balneolales</taxon>
        <taxon>Balneolaceae</taxon>
        <taxon>Fodinibius</taxon>
    </lineage>
</organism>
<dbReference type="InterPro" id="IPR043131">
    <property type="entry name" value="BCAT-like_N"/>
</dbReference>
<evidence type="ECO:0000256" key="18">
    <source>
        <dbReference type="RuleBase" id="RU004517"/>
    </source>
</evidence>
<dbReference type="Gene3D" id="3.20.10.10">
    <property type="entry name" value="D-amino Acid Aminotransferase, subunit A, domain 2"/>
    <property type="match status" value="1"/>
</dbReference>
<dbReference type="UniPathway" id="UPA00049">
    <property type="reaction ID" value="UER00062"/>
</dbReference>
<protein>
    <recommendedName>
        <fullName evidence="18">Branched-chain-amino-acid aminotransferase</fullName>
        <ecNumber evidence="18">2.6.1.42</ecNumber>
    </recommendedName>
</protein>
<dbReference type="NCBIfam" id="NF009897">
    <property type="entry name" value="PRK13357.1"/>
    <property type="match status" value="1"/>
</dbReference>
<dbReference type="InterPro" id="IPR018300">
    <property type="entry name" value="Aminotrans_IV_CS"/>
</dbReference>
<dbReference type="GO" id="GO:0009099">
    <property type="term" value="P:L-valine biosynthetic process"/>
    <property type="evidence" value="ECO:0007669"/>
    <property type="project" value="UniProtKB-UniPathway"/>
</dbReference>
<evidence type="ECO:0000256" key="17">
    <source>
        <dbReference type="RuleBase" id="RU004516"/>
    </source>
</evidence>
<comment type="catalytic activity">
    <reaction evidence="13 18">
        <text>L-isoleucine + 2-oxoglutarate = (S)-3-methyl-2-oxopentanoate + L-glutamate</text>
        <dbReference type="Rhea" id="RHEA:24801"/>
        <dbReference type="ChEBI" id="CHEBI:16810"/>
        <dbReference type="ChEBI" id="CHEBI:29985"/>
        <dbReference type="ChEBI" id="CHEBI:35146"/>
        <dbReference type="ChEBI" id="CHEBI:58045"/>
        <dbReference type="EC" id="2.6.1.42"/>
    </reaction>
</comment>
<keyword evidence="7 18" id="KW-0032">Aminotransferase</keyword>
<sequence length="358" mass="40299">MITDTTFDITKTTESRIDQVDFDELGFGRVFSDHMLEVEFADGQWNQPRIKPYGAIEVPPSLHVFHYGQSVFEGAKAYYVDDETINLFRIEKNYERMARSCERVCMPFVDRDTFLDGIAALIKVDSRWVPRKEGDVLYIRPFISAFDRVIAANPSETYRFYVITSPVGAYYSKSVKLTTSQKFIRAAKGGVGDAKFAGNYAGSFYPARKAQEKGYDQVLWLDAFEHKYLEEVGTMNIFVVIDGTLVTPELGGTILPGVTRDSVIQLARKWDIPVEERRITIDEVIDAGKSGVLEEAFGAGTAAVIAPIEEIHHNGTSVTPGATERGPVGQRLYDTIYDIQRSRTEDPFDWVRPIDVSK</sequence>
<dbReference type="GO" id="GO:0052656">
    <property type="term" value="F:L-isoleucine-2-oxoglutarate transaminase activity"/>
    <property type="evidence" value="ECO:0007669"/>
    <property type="project" value="RHEA"/>
</dbReference>
<dbReference type="InterPro" id="IPR033939">
    <property type="entry name" value="BCAT_family"/>
</dbReference>
<dbReference type="GO" id="GO:0052654">
    <property type="term" value="F:L-leucine-2-oxoglutarate transaminase activity"/>
    <property type="evidence" value="ECO:0007669"/>
    <property type="project" value="RHEA"/>
</dbReference>
<proteinExistence type="inferred from homology"/>
<gene>
    <name evidence="19" type="ORF">SAMN05443144_11972</name>
</gene>
<comment type="similarity">
    <text evidence="6 16">Belongs to the class-IV pyridoxal-phosphate-dependent aminotransferase family.</text>
</comment>
<dbReference type="InterPro" id="IPR043132">
    <property type="entry name" value="BCAT-like_C"/>
</dbReference>
<evidence type="ECO:0000256" key="15">
    <source>
        <dbReference type="PIRSR" id="PIRSR006468-1"/>
    </source>
</evidence>
<dbReference type="PROSITE" id="PS00770">
    <property type="entry name" value="AA_TRANSFER_CLASS_4"/>
    <property type="match status" value="1"/>
</dbReference>
<evidence type="ECO:0000256" key="9">
    <source>
        <dbReference type="ARBA" id="ARBA00022679"/>
    </source>
</evidence>
<name>A0A1M5H8L9_9BACT</name>
<dbReference type="STRING" id="1194090.SAMN05443144_11972"/>
<evidence type="ECO:0000256" key="13">
    <source>
        <dbReference type="ARBA" id="ARBA00048798"/>
    </source>
</evidence>
<dbReference type="OrthoDB" id="9804984at2"/>
<dbReference type="InterPro" id="IPR001544">
    <property type="entry name" value="Aminotrans_IV"/>
</dbReference>
<dbReference type="GO" id="GO:0009098">
    <property type="term" value="P:L-leucine biosynthetic process"/>
    <property type="evidence" value="ECO:0007669"/>
    <property type="project" value="UniProtKB-UniPathway"/>
</dbReference>
<dbReference type="Proteomes" id="UP000184041">
    <property type="component" value="Unassembled WGS sequence"/>
</dbReference>
<evidence type="ECO:0000256" key="11">
    <source>
        <dbReference type="ARBA" id="ARBA00023304"/>
    </source>
</evidence>
<comment type="cofactor">
    <cofactor evidence="1 17">
        <name>pyridoxal 5'-phosphate</name>
        <dbReference type="ChEBI" id="CHEBI:597326"/>
    </cofactor>
</comment>
<evidence type="ECO:0000256" key="10">
    <source>
        <dbReference type="ARBA" id="ARBA00022898"/>
    </source>
</evidence>
<evidence type="ECO:0000256" key="1">
    <source>
        <dbReference type="ARBA" id="ARBA00001933"/>
    </source>
</evidence>
<comment type="catalytic activity">
    <reaction evidence="12 18">
        <text>L-valine + 2-oxoglutarate = 3-methyl-2-oxobutanoate + L-glutamate</text>
        <dbReference type="Rhea" id="RHEA:24813"/>
        <dbReference type="ChEBI" id="CHEBI:11851"/>
        <dbReference type="ChEBI" id="CHEBI:16810"/>
        <dbReference type="ChEBI" id="CHEBI:29985"/>
        <dbReference type="ChEBI" id="CHEBI:57762"/>
        <dbReference type="EC" id="2.6.1.42"/>
    </reaction>
</comment>
<comment type="function">
    <text evidence="2">Acts on leucine, isoleucine and valine.</text>
</comment>
<evidence type="ECO:0000256" key="5">
    <source>
        <dbReference type="ARBA" id="ARBA00005072"/>
    </source>
</evidence>
<dbReference type="GO" id="GO:0009097">
    <property type="term" value="P:isoleucine biosynthetic process"/>
    <property type="evidence" value="ECO:0007669"/>
    <property type="project" value="UniProtKB-UniPathway"/>
</dbReference>
<dbReference type="RefSeq" id="WP_073066767.1">
    <property type="nucleotide sequence ID" value="NZ_FQUS01000019.1"/>
</dbReference>
<dbReference type="AlphaFoldDB" id="A0A1M5H8L9"/>
<dbReference type="EMBL" id="FQUS01000019">
    <property type="protein sequence ID" value="SHG12337.1"/>
    <property type="molecule type" value="Genomic_DNA"/>
</dbReference>
<dbReference type="Gene3D" id="3.30.470.10">
    <property type="match status" value="1"/>
</dbReference>
<keyword evidence="8 18" id="KW-0028">Amino-acid biosynthesis</keyword>
<dbReference type="InterPro" id="IPR005786">
    <property type="entry name" value="B_amino_transII"/>
</dbReference>
<dbReference type="SUPFAM" id="SSF56752">
    <property type="entry name" value="D-aminoacid aminotransferase-like PLP-dependent enzymes"/>
    <property type="match status" value="1"/>
</dbReference>
<keyword evidence="9 18" id="KW-0808">Transferase</keyword>
<dbReference type="InterPro" id="IPR036038">
    <property type="entry name" value="Aminotransferase-like"/>
</dbReference>
<dbReference type="GO" id="GO:0052655">
    <property type="term" value="F:L-valine-2-oxoglutarate transaminase activity"/>
    <property type="evidence" value="ECO:0007669"/>
    <property type="project" value="RHEA"/>
</dbReference>
<keyword evidence="11 18" id="KW-0100">Branched-chain amino acid biosynthesis</keyword>
<evidence type="ECO:0000313" key="19">
    <source>
        <dbReference type="EMBL" id="SHG12337.1"/>
    </source>
</evidence>
<accession>A0A1M5H8L9</accession>
<evidence type="ECO:0000256" key="14">
    <source>
        <dbReference type="ARBA" id="ARBA00049229"/>
    </source>
</evidence>
<evidence type="ECO:0000256" key="3">
    <source>
        <dbReference type="ARBA" id="ARBA00004824"/>
    </source>
</evidence>
<evidence type="ECO:0000256" key="6">
    <source>
        <dbReference type="ARBA" id="ARBA00009320"/>
    </source>
</evidence>
<reference evidence="19 20" key="1">
    <citation type="submission" date="2016-11" db="EMBL/GenBank/DDBJ databases">
        <authorList>
            <person name="Jaros S."/>
            <person name="Januszkiewicz K."/>
            <person name="Wedrychowicz H."/>
        </authorList>
    </citation>
    <scope>NUCLEOTIDE SEQUENCE [LARGE SCALE GENOMIC DNA]</scope>
    <source>
        <strain evidence="19 20">DSM 21986</strain>
    </source>
</reference>